<organism evidence="2 3">
    <name type="scientific">Pararge aegeria aegeria</name>
    <dbReference type="NCBI Taxonomy" id="348720"/>
    <lineage>
        <taxon>Eukaryota</taxon>
        <taxon>Metazoa</taxon>
        <taxon>Ecdysozoa</taxon>
        <taxon>Arthropoda</taxon>
        <taxon>Hexapoda</taxon>
        <taxon>Insecta</taxon>
        <taxon>Pterygota</taxon>
        <taxon>Neoptera</taxon>
        <taxon>Endopterygota</taxon>
        <taxon>Lepidoptera</taxon>
        <taxon>Glossata</taxon>
        <taxon>Ditrysia</taxon>
        <taxon>Papilionoidea</taxon>
        <taxon>Nymphalidae</taxon>
        <taxon>Satyrinae</taxon>
        <taxon>Satyrini</taxon>
        <taxon>Parargina</taxon>
        <taxon>Pararge</taxon>
    </lineage>
</organism>
<evidence type="ECO:0000256" key="1">
    <source>
        <dbReference type="SAM" id="Phobius"/>
    </source>
</evidence>
<accession>A0A8S4QEM2</accession>
<keyword evidence="1" id="KW-0812">Transmembrane</keyword>
<dbReference type="Proteomes" id="UP000838756">
    <property type="component" value="Unassembled WGS sequence"/>
</dbReference>
<evidence type="ECO:0000313" key="3">
    <source>
        <dbReference type="Proteomes" id="UP000838756"/>
    </source>
</evidence>
<comment type="caution">
    <text evidence="2">The sequence shown here is derived from an EMBL/GenBank/DDBJ whole genome shotgun (WGS) entry which is preliminary data.</text>
</comment>
<keyword evidence="3" id="KW-1185">Reference proteome</keyword>
<protein>
    <submittedName>
        <fullName evidence="2">Jg17914 protein</fullName>
    </submittedName>
</protein>
<gene>
    <name evidence="2" type="primary">jg17914</name>
    <name evidence="2" type="ORF">PAEG_LOCUS342</name>
</gene>
<keyword evidence="1" id="KW-0472">Membrane</keyword>
<sequence>EAVSAAADAYVDAWWSAAGGLLFGACGGLTLHSWKNIPQCPRRNNAHAAAICALATAALLTIDALLALSSAHRDEGSVRFKSKRCSP</sequence>
<dbReference type="EMBL" id="CAKXAJ010001101">
    <property type="protein sequence ID" value="CAH2207722.1"/>
    <property type="molecule type" value="Genomic_DNA"/>
</dbReference>
<proteinExistence type="predicted"/>
<feature type="transmembrane region" description="Helical" evidence="1">
    <location>
        <begin position="46"/>
        <end position="68"/>
    </location>
</feature>
<dbReference type="AlphaFoldDB" id="A0A8S4QEM2"/>
<feature type="non-terminal residue" evidence="2">
    <location>
        <position position="1"/>
    </location>
</feature>
<keyword evidence="1" id="KW-1133">Transmembrane helix</keyword>
<name>A0A8S4QEM2_9NEOP</name>
<reference evidence="2" key="1">
    <citation type="submission" date="2022-03" db="EMBL/GenBank/DDBJ databases">
        <authorList>
            <person name="Lindestad O."/>
        </authorList>
    </citation>
    <scope>NUCLEOTIDE SEQUENCE</scope>
</reference>
<feature type="transmembrane region" description="Helical" evidence="1">
    <location>
        <begin position="13"/>
        <end position="34"/>
    </location>
</feature>
<evidence type="ECO:0000313" key="2">
    <source>
        <dbReference type="EMBL" id="CAH2207722.1"/>
    </source>
</evidence>